<evidence type="ECO:0000256" key="8">
    <source>
        <dbReference type="ARBA" id="ARBA00022801"/>
    </source>
</evidence>
<dbReference type="Pfam" id="PF10262">
    <property type="entry name" value="Rdx"/>
    <property type="match status" value="1"/>
</dbReference>
<keyword evidence="7 17" id="KW-0863">Zinc-finger</keyword>
<dbReference type="InterPro" id="IPR043295">
    <property type="entry name" value="RING-HC_RNF4"/>
</dbReference>
<keyword evidence="5" id="KW-0479">Metal-binding</keyword>
<evidence type="ECO:0000256" key="17">
    <source>
        <dbReference type="PROSITE-ProRule" id="PRU00175"/>
    </source>
</evidence>
<dbReference type="FunFam" id="3.40.50.300:FF:000516">
    <property type="entry name" value="RAB33B, member RAS oncogene family"/>
    <property type="match status" value="1"/>
</dbReference>
<dbReference type="SMART" id="SM00174">
    <property type="entry name" value="RHO"/>
    <property type="match status" value="1"/>
</dbReference>
<dbReference type="OrthoDB" id="60822at2759"/>
<protein>
    <recommendedName>
        <fullName evidence="3">small monomeric GTPase</fullName>
        <ecNumber evidence="3">3.6.5.2</ecNumber>
    </recommendedName>
</protein>
<comment type="catalytic activity">
    <reaction evidence="16">
        <text>GTP + H2O = GDP + phosphate + H(+)</text>
        <dbReference type="Rhea" id="RHEA:19669"/>
        <dbReference type="ChEBI" id="CHEBI:15377"/>
        <dbReference type="ChEBI" id="CHEBI:15378"/>
        <dbReference type="ChEBI" id="CHEBI:37565"/>
        <dbReference type="ChEBI" id="CHEBI:43474"/>
        <dbReference type="ChEBI" id="CHEBI:58189"/>
        <dbReference type="EC" id="3.6.5.2"/>
    </reaction>
    <physiologicalReaction direction="left-to-right" evidence="16">
        <dbReference type="Rhea" id="RHEA:19670"/>
    </physiologicalReaction>
</comment>
<feature type="region of interest" description="Disordered" evidence="18">
    <location>
        <begin position="483"/>
        <end position="518"/>
    </location>
</feature>
<dbReference type="Gene3D" id="3.40.50.300">
    <property type="entry name" value="P-loop containing nucleotide triphosphate hydrolases"/>
    <property type="match status" value="1"/>
</dbReference>
<dbReference type="Proteomes" id="UP000824219">
    <property type="component" value="Linkage Group LG08"/>
</dbReference>
<dbReference type="InterPro" id="IPR027417">
    <property type="entry name" value="P-loop_NTPase"/>
</dbReference>
<evidence type="ECO:0000256" key="10">
    <source>
        <dbReference type="ARBA" id="ARBA00023134"/>
    </source>
</evidence>
<dbReference type="InterPro" id="IPR036249">
    <property type="entry name" value="Thioredoxin-like_sf"/>
</dbReference>
<keyword evidence="4" id="KW-0488">Methylation</keyword>
<evidence type="ECO:0000256" key="4">
    <source>
        <dbReference type="ARBA" id="ARBA00022481"/>
    </source>
</evidence>
<keyword evidence="12" id="KW-0676">Redox-active center</keyword>
<dbReference type="InterPro" id="IPR017907">
    <property type="entry name" value="Znf_RING_CS"/>
</dbReference>
<evidence type="ECO:0000256" key="9">
    <source>
        <dbReference type="ARBA" id="ARBA00022833"/>
    </source>
</evidence>
<keyword evidence="21" id="KW-1185">Reference proteome</keyword>
<dbReference type="SMART" id="SM00175">
    <property type="entry name" value="RAB"/>
    <property type="match status" value="1"/>
</dbReference>
<name>A0A9D3SLZ5_9TELE</name>
<dbReference type="InterPro" id="IPR001806">
    <property type="entry name" value="Small_GTPase"/>
</dbReference>
<feature type="compositionally biased region" description="Polar residues" evidence="18">
    <location>
        <begin position="559"/>
        <end position="572"/>
    </location>
</feature>
<dbReference type="PANTHER" id="PTHR47978">
    <property type="match status" value="1"/>
</dbReference>
<keyword evidence="9" id="KW-0862">Zinc</keyword>
<dbReference type="GO" id="GO:0005525">
    <property type="term" value="F:GTP binding"/>
    <property type="evidence" value="ECO:0007669"/>
    <property type="project" value="UniProtKB-KW"/>
</dbReference>
<dbReference type="InterPro" id="IPR005225">
    <property type="entry name" value="Small_GTP-bd"/>
</dbReference>
<evidence type="ECO:0000313" key="20">
    <source>
        <dbReference type="EMBL" id="KAG7328957.1"/>
    </source>
</evidence>
<keyword evidence="11" id="KW-0472">Membrane</keyword>
<sequence length="665" mass="74588">MANEVQGRGEGAGVASNSLELSTSLERSVQTRIFKIIVIGDSNVGKTCLTFRFTGGSFPAKTEATIGVDFREKAVEIEGERIKVQVWDTAGQERFRKSMVEHYYRNVHAVVFVYDVTKMASFENLKTWIQECNGHRVSASVPRVLVGNKCDLVDQIQVPSNMALKFADAHNMLLFETSAKDPKESQNVDSIFMCLACRLKAQKSLIYRNVEREDGRANGSRRVVHTEMAEYSHTGILTALLLFTAVTVRDIYLGRTATEQLEQQAAKSSMASNGFPEAESSTQRQNKPKFYTGPVLKFQYCKVFQEYSRSINQLYPDIRIEGGNYPPKLINKYIANFISYFKLLAIALIVTGQNPFQMFGTNTPRIWSWGQENKIFSCLMVFFLSNMLETQFLSTGAFEITLNDVPIWSKLQSGYVPNIQELFHILDNHLKMNQRDCGLWFNEGLHCKQLAVGVDWMSLPPHTLPLTSDTLLQTPDSISTGQSAICIHRTQRKRRTTSTPGSRRKSKRSRTQMSQASVETIDVIESDRLSSEEVVDLTCEGSEPAVVDLTNNDSVVVSTQSRRMQGTESYVLSSDDEEEPSQSLSPALLSSLHASARARSTPGAVSCPVCMDAYAEIIESGRLMVSTKCGHLFCSQCIRDSLARAHNCPTCRKKLTYKQYHPIYI</sequence>
<evidence type="ECO:0000256" key="2">
    <source>
        <dbReference type="ARBA" id="ARBA00006270"/>
    </source>
</evidence>
<keyword evidence="6" id="KW-0547">Nucleotide-binding</keyword>
<evidence type="ECO:0000256" key="11">
    <source>
        <dbReference type="ARBA" id="ARBA00023136"/>
    </source>
</evidence>
<dbReference type="Pfam" id="PF00071">
    <property type="entry name" value="Ras"/>
    <property type="match status" value="1"/>
</dbReference>
<dbReference type="InterPro" id="IPR001841">
    <property type="entry name" value="Znf_RING"/>
</dbReference>
<evidence type="ECO:0000256" key="3">
    <source>
        <dbReference type="ARBA" id="ARBA00011984"/>
    </source>
</evidence>
<dbReference type="Pfam" id="PF13923">
    <property type="entry name" value="zf-C3HC4_2"/>
    <property type="match status" value="1"/>
</dbReference>
<feature type="compositionally biased region" description="Basic residues" evidence="18">
    <location>
        <begin position="489"/>
        <end position="510"/>
    </location>
</feature>
<proteinExistence type="inferred from homology"/>
<dbReference type="SMART" id="SM00173">
    <property type="entry name" value="RAS"/>
    <property type="match status" value="1"/>
</dbReference>
<evidence type="ECO:0000256" key="18">
    <source>
        <dbReference type="SAM" id="MobiDB-lite"/>
    </source>
</evidence>
<dbReference type="GO" id="GO:0032482">
    <property type="term" value="P:Rab protein signal transduction"/>
    <property type="evidence" value="ECO:0007669"/>
    <property type="project" value="InterPro"/>
</dbReference>
<dbReference type="SUPFAM" id="SSF57850">
    <property type="entry name" value="RING/U-box"/>
    <property type="match status" value="1"/>
</dbReference>
<comment type="cofactor">
    <cofactor evidence="1">
        <name>Mg(2+)</name>
        <dbReference type="ChEBI" id="CHEBI:18420"/>
    </cofactor>
</comment>
<keyword evidence="8" id="KW-0378">Hydrolase</keyword>
<dbReference type="PROSITE" id="PS00518">
    <property type="entry name" value="ZF_RING_1"/>
    <property type="match status" value="1"/>
</dbReference>
<keyword evidence="14" id="KW-0636">Prenylation</keyword>
<evidence type="ECO:0000256" key="1">
    <source>
        <dbReference type="ARBA" id="ARBA00001946"/>
    </source>
</evidence>
<keyword evidence="10" id="KW-0342">GTP-binding</keyword>
<evidence type="ECO:0000256" key="12">
    <source>
        <dbReference type="ARBA" id="ARBA00023284"/>
    </source>
</evidence>
<comment type="similarity">
    <text evidence="2">Belongs to the small GTPase superfamily. Rab family.</text>
</comment>
<reference evidence="20 21" key="1">
    <citation type="submission" date="2021-06" db="EMBL/GenBank/DDBJ databases">
        <title>Chromosome-level genome assembly of the red-tail catfish (Hemibagrus wyckioides).</title>
        <authorList>
            <person name="Shao F."/>
        </authorList>
    </citation>
    <scope>NUCLEOTIDE SEQUENCE [LARGE SCALE GENOMIC DNA]</scope>
    <source>
        <strain evidence="20">EC202008001</strain>
        <tissue evidence="20">Blood</tissue>
    </source>
</reference>
<dbReference type="CDD" id="cd04115">
    <property type="entry name" value="Rab33B_Rab33A"/>
    <property type="match status" value="1"/>
</dbReference>
<evidence type="ECO:0000256" key="15">
    <source>
        <dbReference type="ARBA" id="ARBA00037868"/>
    </source>
</evidence>
<dbReference type="EMBL" id="JAHKSW010000008">
    <property type="protein sequence ID" value="KAG7328957.1"/>
    <property type="molecule type" value="Genomic_DNA"/>
</dbReference>
<accession>A0A9D3SLZ5</accession>
<dbReference type="Gene3D" id="3.40.30.10">
    <property type="entry name" value="Glutaredoxin"/>
    <property type="match status" value="1"/>
</dbReference>
<dbReference type="InterPro" id="IPR013083">
    <property type="entry name" value="Znf_RING/FYVE/PHD"/>
</dbReference>
<evidence type="ECO:0000313" key="21">
    <source>
        <dbReference type="Proteomes" id="UP000824219"/>
    </source>
</evidence>
<dbReference type="GO" id="GO:0003925">
    <property type="term" value="F:G protein activity"/>
    <property type="evidence" value="ECO:0007669"/>
    <property type="project" value="UniProtKB-EC"/>
</dbReference>
<dbReference type="NCBIfam" id="TIGR00231">
    <property type="entry name" value="small_GTP"/>
    <property type="match status" value="1"/>
</dbReference>
<evidence type="ECO:0000256" key="14">
    <source>
        <dbReference type="ARBA" id="ARBA00023289"/>
    </source>
</evidence>
<comment type="subcellular location">
    <subcellularLocation>
        <location evidence="15">Endomembrane system</location>
        <topology evidence="15">Lipid-anchor</topology>
    </subcellularLocation>
</comment>
<dbReference type="GO" id="GO:0005794">
    <property type="term" value="C:Golgi apparatus"/>
    <property type="evidence" value="ECO:0007669"/>
    <property type="project" value="UniProtKB-ARBA"/>
</dbReference>
<feature type="domain" description="RING-type" evidence="19">
    <location>
        <begin position="607"/>
        <end position="652"/>
    </location>
</feature>
<evidence type="ECO:0000259" key="19">
    <source>
        <dbReference type="PROSITE" id="PS50089"/>
    </source>
</evidence>
<evidence type="ECO:0000256" key="16">
    <source>
        <dbReference type="ARBA" id="ARBA00047660"/>
    </source>
</evidence>
<keyword evidence="13" id="KW-0449">Lipoprotein</keyword>
<dbReference type="Gene3D" id="3.30.40.10">
    <property type="entry name" value="Zinc/RING finger domain, C3HC4 (zinc finger)"/>
    <property type="match status" value="1"/>
</dbReference>
<dbReference type="PROSITE" id="PS51421">
    <property type="entry name" value="RAS"/>
    <property type="match status" value="1"/>
</dbReference>
<dbReference type="SMART" id="SM00176">
    <property type="entry name" value="RAN"/>
    <property type="match status" value="1"/>
</dbReference>
<gene>
    <name evidence="20" type="ORF">KOW79_007131</name>
</gene>
<dbReference type="PROSITE" id="PS51420">
    <property type="entry name" value="RHO"/>
    <property type="match status" value="1"/>
</dbReference>
<dbReference type="SUPFAM" id="SSF52833">
    <property type="entry name" value="Thioredoxin-like"/>
    <property type="match status" value="1"/>
</dbReference>
<dbReference type="NCBIfam" id="TIGR02174">
    <property type="entry name" value="CXXU_selWTH"/>
    <property type="match status" value="1"/>
</dbReference>
<organism evidence="20 21">
    <name type="scientific">Hemibagrus wyckioides</name>
    <dbReference type="NCBI Taxonomy" id="337641"/>
    <lineage>
        <taxon>Eukaryota</taxon>
        <taxon>Metazoa</taxon>
        <taxon>Chordata</taxon>
        <taxon>Craniata</taxon>
        <taxon>Vertebrata</taxon>
        <taxon>Euteleostomi</taxon>
        <taxon>Actinopterygii</taxon>
        <taxon>Neopterygii</taxon>
        <taxon>Teleostei</taxon>
        <taxon>Ostariophysi</taxon>
        <taxon>Siluriformes</taxon>
        <taxon>Bagridae</taxon>
        <taxon>Hemibagrus</taxon>
    </lineage>
</organism>
<feature type="region of interest" description="Disordered" evidence="18">
    <location>
        <begin position="559"/>
        <end position="582"/>
    </location>
</feature>
<dbReference type="PROSITE" id="PS51419">
    <property type="entry name" value="RAB"/>
    <property type="match status" value="1"/>
</dbReference>
<dbReference type="SUPFAM" id="SSF52540">
    <property type="entry name" value="P-loop containing nucleoside triphosphate hydrolases"/>
    <property type="match status" value="1"/>
</dbReference>
<evidence type="ECO:0000256" key="6">
    <source>
        <dbReference type="ARBA" id="ARBA00022741"/>
    </source>
</evidence>
<dbReference type="InterPro" id="IPR041822">
    <property type="entry name" value="Rab33A/B"/>
</dbReference>
<dbReference type="PRINTS" id="PR00449">
    <property type="entry name" value="RASTRNSFRMNG"/>
</dbReference>
<dbReference type="EC" id="3.6.5.2" evidence="3"/>
<dbReference type="SMART" id="SM00184">
    <property type="entry name" value="RING"/>
    <property type="match status" value="1"/>
</dbReference>
<evidence type="ECO:0000256" key="7">
    <source>
        <dbReference type="ARBA" id="ARBA00022771"/>
    </source>
</evidence>
<evidence type="ECO:0000256" key="13">
    <source>
        <dbReference type="ARBA" id="ARBA00023288"/>
    </source>
</evidence>
<comment type="caution">
    <text evidence="20">The sequence shown here is derived from an EMBL/GenBank/DDBJ whole genome shotgun (WGS) entry which is preliminary data.</text>
</comment>
<dbReference type="PROSITE" id="PS50089">
    <property type="entry name" value="ZF_RING_2"/>
    <property type="match status" value="1"/>
</dbReference>
<dbReference type="CDD" id="cd16533">
    <property type="entry name" value="RING-HC_RNF4"/>
    <property type="match status" value="1"/>
</dbReference>
<dbReference type="AlphaFoldDB" id="A0A9D3SLZ5"/>
<dbReference type="GO" id="GO:0008270">
    <property type="term" value="F:zinc ion binding"/>
    <property type="evidence" value="ECO:0007669"/>
    <property type="project" value="UniProtKB-KW"/>
</dbReference>
<evidence type="ECO:0000256" key="5">
    <source>
        <dbReference type="ARBA" id="ARBA00022723"/>
    </source>
</evidence>
<dbReference type="InterPro" id="IPR011893">
    <property type="entry name" value="Selenoprotein_Rdx-typ"/>
</dbReference>